<dbReference type="Pfam" id="PF08031">
    <property type="entry name" value="BBE"/>
    <property type="match status" value="1"/>
</dbReference>
<dbReference type="PANTHER" id="PTHR42973:SF32">
    <property type="entry name" value="FAD-LINKED OXIDOREDUCTASE AFOF"/>
    <property type="match status" value="1"/>
</dbReference>
<dbReference type="SUPFAM" id="SSF56176">
    <property type="entry name" value="FAD-binding/transporter-associated domain-like"/>
    <property type="match status" value="1"/>
</dbReference>
<evidence type="ECO:0000256" key="1">
    <source>
        <dbReference type="ARBA" id="ARBA00005466"/>
    </source>
</evidence>
<organism evidence="7 8">
    <name type="scientific">Monosporascus cannonballus</name>
    <dbReference type="NCBI Taxonomy" id="155416"/>
    <lineage>
        <taxon>Eukaryota</taxon>
        <taxon>Fungi</taxon>
        <taxon>Dikarya</taxon>
        <taxon>Ascomycota</taxon>
        <taxon>Pezizomycotina</taxon>
        <taxon>Sordariomycetes</taxon>
        <taxon>Xylariomycetidae</taxon>
        <taxon>Xylariales</taxon>
        <taxon>Xylariales incertae sedis</taxon>
        <taxon>Monosporascus</taxon>
    </lineage>
</organism>
<evidence type="ECO:0000256" key="3">
    <source>
        <dbReference type="ARBA" id="ARBA00022729"/>
    </source>
</evidence>
<evidence type="ECO:0000256" key="4">
    <source>
        <dbReference type="ARBA" id="ARBA00022827"/>
    </source>
</evidence>
<feature type="domain" description="FAD-binding PCMH-type" evidence="6">
    <location>
        <begin position="1"/>
        <end position="129"/>
    </location>
</feature>
<evidence type="ECO:0000256" key="2">
    <source>
        <dbReference type="ARBA" id="ARBA00022630"/>
    </source>
</evidence>
<dbReference type="InterPro" id="IPR016169">
    <property type="entry name" value="FAD-bd_PCMH_sub2"/>
</dbReference>
<dbReference type="InterPro" id="IPR016166">
    <property type="entry name" value="FAD-bd_PCMH"/>
</dbReference>
<keyword evidence="3" id="KW-0732">Signal</keyword>
<comment type="similarity">
    <text evidence="1">Belongs to the oxygen-dependent FAD-linked oxidoreductase family.</text>
</comment>
<keyword evidence="5" id="KW-0560">Oxidoreductase</keyword>
<proteinExistence type="inferred from homology"/>
<dbReference type="Gene3D" id="3.30.465.10">
    <property type="match status" value="1"/>
</dbReference>
<keyword evidence="2" id="KW-0285">Flavoprotein</keyword>
<dbReference type="EMBL" id="QJNS01000048">
    <property type="protein sequence ID" value="RYO90879.1"/>
    <property type="molecule type" value="Genomic_DNA"/>
</dbReference>
<dbReference type="PANTHER" id="PTHR42973">
    <property type="entry name" value="BINDING OXIDOREDUCTASE, PUTATIVE (AFU_ORTHOLOGUE AFUA_1G17690)-RELATED"/>
    <property type="match status" value="1"/>
</dbReference>
<dbReference type="InterPro" id="IPR006094">
    <property type="entry name" value="Oxid_FAD_bind_N"/>
</dbReference>
<dbReference type="Gene3D" id="3.40.462.20">
    <property type="match status" value="1"/>
</dbReference>
<name>A0ABY0HDW5_9PEZI</name>
<evidence type="ECO:0000259" key="6">
    <source>
        <dbReference type="PROSITE" id="PS51387"/>
    </source>
</evidence>
<gene>
    <name evidence="7" type="ORF">DL762_002476</name>
</gene>
<reference evidence="7 8" key="1">
    <citation type="submission" date="2018-06" db="EMBL/GenBank/DDBJ databases">
        <title>Complete Genomes of Monosporascus.</title>
        <authorList>
            <person name="Robinson A.J."/>
            <person name="Natvig D.O."/>
        </authorList>
    </citation>
    <scope>NUCLEOTIDE SEQUENCE [LARGE SCALE GENOMIC DNA]</scope>
    <source>
        <strain evidence="7 8">CBS 609.92</strain>
    </source>
</reference>
<dbReference type="InterPro" id="IPR050416">
    <property type="entry name" value="FAD-linked_Oxidoreductase"/>
</dbReference>
<evidence type="ECO:0000313" key="8">
    <source>
        <dbReference type="Proteomes" id="UP000294003"/>
    </source>
</evidence>
<keyword evidence="4" id="KW-0274">FAD</keyword>
<protein>
    <recommendedName>
        <fullName evidence="6">FAD-binding PCMH-type domain-containing protein</fullName>
    </recommendedName>
</protein>
<dbReference type="PROSITE" id="PS51387">
    <property type="entry name" value="FAD_PCMH"/>
    <property type="match status" value="1"/>
</dbReference>
<accession>A0ABY0HDW5</accession>
<dbReference type="Proteomes" id="UP000294003">
    <property type="component" value="Unassembled WGS sequence"/>
</dbReference>
<keyword evidence="8" id="KW-1185">Reference proteome</keyword>
<comment type="caution">
    <text evidence="7">The sequence shown here is derived from an EMBL/GenBank/DDBJ whole genome shotgun (WGS) entry which is preliminary data.</text>
</comment>
<dbReference type="InterPro" id="IPR036318">
    <property type="entry name" value="FAD-bd_PCMH-like_sf"/>
</dbReference>
<sequence>MSALQGGVQVDLHKFNRVQFDAEDGLLTVGGSTTFSQLIDPLYKSGAQFPLGTAYCVGVVGATLGAGVSASQGYAGLLSDLLEEVQLVTATGNLVTTSRSQNKDLFWAIRGAGANFGIVTSAKYRVPDTVNNGDVINANFLFLMNRALEVFTYLSSLDEEISEYLALNIAIFFDPKIDQIVLLVNVNFAGPARAAAPFLESVAKVGPLRSEVLNVRWPDVFSTSYFGIKDTKACSRNQNVNMRSIGAKRTDPEAWVAFLHELENFSRAHPDVTAAMVIHRFATQKVLGVPDGDSAYPHRQLKMHIQLETVYENQALDNTVDAFLDSARHNFTAASGFDKPAVYVNFAHGDEGPEAWYGSHNQARLGQLKQEWDPRGLFSFYNAIPPIGPSDHELR</sequence>
<evidence type="ECO:0000313" key="7">
    <source>
        <dbReference type="EMBL" id="RYO90879.1"/>
    </source>
</evidence>
<evidence type="ECO:0000256" key="5">
    <source>
        <dbReference type="ARBA" id="ARBA00023002"/>
    </source>
</evidence>
<dbReference type="InterPro" id="IPR012951">
    <property type="entry name" value="BBE"/>
</dbReference>
<dbReference type="Pfam" id="PF01565">
    <property type="entry name" value="FAD_binding_4"/>
    <property type="match status" value="1"/>
</dbReference>